<reference evidence="1" key="1">
    <citation type="submission" date="2023-10" db="EMBL/GenBank/DDBJ databases">
        <title>Genome assembly of Pristionchus species.</title>
        <authorList>
            <person name="Yoshida K."/>
            <person name="Sommer R.J."/>
        </authorList>
    </citation>
    <scope>NUCLEOTIDE SEQUENCE</scope>
    <source>
        <strain evidence="1">RS0144</strain>
    </source>
</reference>
<dbReference type="Proteomes" id="UP001432027">
    <property type="component" value="Unassembled WGS sequence"/>
</dbReference>
<accession>A0AAV5S850</accession>
<keyword evidence="2" id="KW-1185">Reference proteome</keyword>
<feature type="non-terminal residue" evidence="1">
    <location>
        <position position="273"/>
    </location>
</feature>
<dbReference type="PANTHER" id="PTHR33435">
    <property type="entry name" value="PROTEIN CBG21870-RELATED"/>
    <property type="match status" value="1"/>
</dbReference>
<sequence>MFADEKSAKCQRFISRVPSRGALAVNAFSDPRWWRAPSLLWCVPPPALICQTLGWMRRERAKGVLGMPYWTSHPAFPSLFPPSHTPLFVKDFIMYPEGNAIIIPGTGAKAVSTLRSYKGSISNLRAYARERGLDTACPTSLVIYSLKKIQEGRSLSTLKTLSAAFCHYSDPLSPAFAHILSYLHDSTRRIFVVAHHSSVPRSHMDSLVHYASSHHSDLLSTRSALGASLSFSALLRVSWSSDLLKISVKRAKNDQFGEGRDTFVSLEKDSRIL</sequence>
<proteinExistence type="predicted"/>
<evidence type="ECO:0008006" key="3">
    <source>
        <dbReference type="Google" id="ProtNLM"/>
    </source>
</evidence>
<evidence type="ECO:0000313" key="2">
    <source>
        <dbReference type="Proteomes" id="UP001432027"/>
    </source>
</evidence>
<comment type="caution">
    <text evidence="1">The sequence shown here is derived from an EMBL/GenBank/DDBJ whole genome shotgun (WGS) entry which is preliminary data.</text>
</comment>
<name>A0AAV5S850_9BILA</name>
<evidence type="ECO:0000313" key="1">
    <source>
        <dbReference type="EMBL" id="GMS79111.1"/>
    </source>
</evidence>
<protein>
    <recommendedName>
        <fullName evidence="3">Ribosomal protein</fullName>
    </recommendedName>
</protein>
<dbReference type="EMBL" id="BTSX01000001">
    <property type="protein sequence ID" value="GMS79111.1"/>
    <property type="molecule type" value="Genomic_DNA"/>
</dbReference>
<dbReference type="PANTHER" id="PTHR33435:SF3">
    <property type="entry name" value="PROTEIN CBG21870"/>
    <property type="match status" value="1"/>
</dbReference>
<organism evidence="1 2">
    <name type="scientific">Pristionchus entomophagus</name>
    <dbReference type="NCBI Taxonomy" id="358040"/>
    <lineage>
        <taxon>Eukaryota</taxon>
        <taxon>Metazoa</taxon>
        <taxon>Ecdysozoa</taxon>
        <taxon>Nematoda</taxon>
        <taxon>Chromadorea</taxon>
        <taxon>Rhabditida</taxon>
        <taxon>Rhabditina</taxon>
        <taxon>Diplogasteromorpha</taxon>
        <taxon>Diplogasteroidea</taxon>
        <taxon>Neodiplogasteridae</taxon>
        <taxon>Pristionchus</taxon>
    </lineage>
</organism>
<gene>
    <name evidence="1" type="ORF">PENTCL1PPCAC_1286</name>
</gene>
<dbReference type="AlphaFoldDB" id="A0AAV5S850"/>